<dbReference type="EMBL" id="CAXITT010001440">
    <property type="protein sequence ID" value="CAL1548565.1"/>
    <property type="molecule type" value="Genomic_DNA"/>
</dbReference>
<sequence length="768" mass="85087">CAEVTRLDRNIEPCAEVTRLDRNIEPCAEVTRLGSNIEPCSEVTRFDSNIEHPAQITRLAKSERILDSSQYPIAGYVLLVEKSVAIAPSTVHMTHGSIAPSTVHMTHGSIAPSTVHMTHGSIAPSTVHMTHGLIAPSTVHMTHGSIAPSTVHMTHGSIAPSTVHMTHGSNGVPNLERVKTKPETNEWIHRDGRIVSKPIYISSSDDETTTAERKTHTEQHYGKRKTNIEQHYGKRKTTAEQHYGKRKSTTEQHYGKRETKRMKTFITDNGNSVHSSVTVTCTQPTYQSCQPVYTVCPVSLSLVQSGGTVPCTQVTYRSNPLSPSFGSSCQRANLRCPDQHKAVPTRTDTAVLPPDKRVLLLAKQRALVGVGVSDNIRVIPTPTGNLNRVISTSNGIQDRGLPTSSGNHDRGLPTPLVHVATSTRNEPELEETFLARNVLKHARNATQMKSKTKPYSEKHKNWPEEYEFTKLRAPAIATPVGVNTARPAPNVIFLTDHSHANKTIYKTSLGLHNANGLLQPNLVCFLDNKDLSITCRKSSSDRLDDTKSRTDPFPSKHVECVKNMDCYPVVVGHRKALESSPSPQGPCDRTEIQYSALDLRKRKMVNGSAGHKPMDFGDDLQKTCNTMTEYPSTSPVNILTSYNPLTSTLTSYNPLTSTSTSAESDFHRMTTPQPCKDSDAVSNRLTTVQPCIDFDAIHTERQEDTIEKQEIESHKSRGLMSYEKQDKRLDTSLTKSLEEILSQRIEGCENTDIKTWLKHSNLTDWIPV</sequence>
<organism evidence="2 3">
    <name type="scientific">Lymnaea stagnalis</name>
    <name type="common">Great pond snail</name>
    <name type="synonym">Helix stagnalis</name>
    <dbReference type="NCBI Taxonomy" id="6523"/>
    <lineage>
        <taxon>Eukaryota</taxon>
        <taxon>Metazoa</taxon>
        <taxon>Spiralia</taxon>
        <taxon>Lophotrochozoa</taxon>
        <taxon>Mollusca</taxon>
        <taxon>Gastropoda</taxon>
        <taxon>Heterobranchia</taxon>
        <taxon>Euthyneura</taxon>
        <taxon>Panpulmonata</taxon>
        <taxon>Hygrophila</taxon>
        <taxon>Lymnaeoidea</taxon>
        <taxon>Lymnaeidae</taxon>
        <taxon>Lymnaea</taxon>
    </lineage>
</organism>
<dbReference type="Proteomes" id="UP001497497">
    <property type="component" value="Unassembled WGS sequence"/>
</dbReference>
<evidence type="ECO:0000256" key="1">
    <source>
        <dbReference type="SAM" id="MobiDB-lite"/>
    </source>
</evidence>
<feature type="region of interest" description="Disordered" evidence="1">
    <location>
        <begin position="235"/>
        <end position="256"/>
    </location>
</feature>
<dbReference type="AlphaFoldDB" id="A0AAV2IS13"/>
<feature type="region of interest" description="Disordered" evidence="1">
    <location>
        <begin position="389"/>
        <end position="414"/>
    </location>
</feature>
<feature type="compositionally biased region" description="Polar residues" evidence="1">
    <location>
        <begin position="389"/>
        <end position="406"/>
    </location>
</feature>
<feature type="region of interest" description="Disordered" evidence="1">
    <location>
        <begin position="658"/>
        <end position="678"/>
    </location>
</feature>
<gene>
    <name evidence="2" type="ORF">GSLYS_00021882001</name>
</gene>
<name>A0AAV2IS13_LYMST</name>
<protein>
    <submittedName>
        <fullName evidence="2">Uncharacterized protein</fullName>
    </submittedName>
</protein>
<reference evidence="2 3" key="1">
    <citation type="submission" date="2024-04" db="EMBL/GenBank/DDBJ databases">
        <authorList>
            <consortium name="Genoscope - CEA"/>
            <person name="William W."/>
        </authorList>
    </citation>
    <scope>NUCLEOTIDE SEQUENCE [LARGE SCALE GENOMIC DNA]</scope>
</reference>
<accession>A0AAV2IS13</accession>
<comment type="caution">
    <text evidence="2">The sequence shown here is derived from an EMBL/GenBank/DDBJ whole genome shotgun (WGS) entry which is preliminary data.</text>
</comment>
<keyword evidence="3" id="KW-1185">Reference proteome</keyword>
<feature type="non-terminal residue" evidence="2">
    <location>
        <position position="1"/>
    </location>
</feature>
<evidence type="ECO:0000313" key="3">
    <source>
        <dbReference type="Proteomes" id="UP001497497"/>
    </source>
</evidence>
<proteinExistence type="predicted"/>
<evidence type="ECO:0000313" key="2">
    <source>
        <dbReference type="EMBL" id="CAL1548565.1"/>
    </source>
</evidence>